<name>A0A7J6VNQ6_THATH</name>
<gene>
    <name evidence="1" type="ORF">FRX31_023891</name>
</gene>
<organism evidence="1 2">
    <name type="scientific">Thalictrum thalictroides</name>
    <name type="common">Rue-anemone</name>
    <name type="synonym">Anemone thalictroides</name>
    <dbReference type="NCBI Taxonomy" id="46969"/>
    <lineage>
        <taxon>Eukaryota</taxon>
        <taxon>Viridiplantae</taxon>
        <taxon>Streptophyta</taxon>
        <taxon>Embryophyta</taxon>
        <taxon>Tracheophyta</taxon>
        <taxon>Spermatophyta</taxon>
        <taxon>Magnoliopsida</taxon>
        <taxon>Ranunculales</taxon>
        <taxon>Ranunculaceae</taxon>
        <taxon>Thalictroideae</taxon>
        <taxon>Thalictrum</taxon>
    </lineage>
</organism>
<proteinExistence type="predicted"/>
<accession>A0A7J6VNQ6</accession>
<dbReference type="AlphaFoldDB" id="A0A7J6VNQ6"/>
<keyword evidence="2" id="KW-1185">Reference proteome</keyword>
<dbReference type="Proteomes" id="UP000554482">
    <property type="component" value="Unassembled WGS sequence"/>
</dbReference>
<evidence type="ECO:0000313" key="1">
    <source>
        <dbReference type="EMBL" id="KAF5186523.1"/>
    </source>
</evidence>
<evidence type="ECO:0000313" key="2">
    <source>
        <dbReference type="Proteomes" id="UP000554482"/>
    </source>
</evidence>
<comment type="caution">
    <text evidence="1">The sequence shown here is derived from an EMBL/GenBank/DDBJ whole genome shotgun (WGS) entry which is preliminary data.</text>
</comment>
<reference evidence="1 2" key="1">
    <citation type="submission" date="2020-06" db="EMBL/GenBank/DDBJ databases">
        <title>Transcriptomic and genomic resources for Thalictrum thalictroides and T. hernandezii: Facilitating candidate gene discovery in an emerging model plant lineage.</title>
        <authorList>
            <person name="Arias T."/>
            <person name="Riano-Pachon D.M."/>
            <person name="Di Stilio V.S."/>
        </authorList>
    </citation>
    <scope>NUCLEOTIDE SEQUENCE [LARGE SCALE GENOMIC DNA]</scope>
    <source>
        <strain evidence="2">cv. WT478/WT964</strain>
        <tissue evidence="1">Leaves</tissue>
    </source>
</reference>
<sequence length="99" mass="10771">MAAICLRVVVSRISVVVKGNLAWPVEFGSRPGLLPIQLVFPASNGNAAGQYNSIRCLPFGTCIDGCGSGIFWSCSMCFVVLYHRFDKYLALPTNLNPFL</sequence>
<protein>
    <submittedName>
        <fullName evidence="1">Uncharacterized protein</fullName>
    </submittedName>
</protein>
<dbReference type="EMBL" id="JABWDY010029152">
    <property type="protein sequence ID" value="KAF5186523.1"/>
    <property type="molecule type" value="Genomic_DNA"/>
</dbReference>